<protein>
    <recommendedName>
        <fullName evidence="3">Lipocalin-like domain-containing protein</fullName>
    </recommendedName>
</protein>
<keyword evidence="2" id="KW-1185">Reference proteome</keyword>
<sequence>MPGIAFHKAEGVPLHNQQQQIMNRINWKQPWQLLLGMLFVLFTTSCGDDEVGSENMISGVESKTWVAVEEQEAIERNSMQFYADGRFALGGEGTVQTGTWAYDEAARRITLQFEGDETSLTFEVLRLTDEELTLKAVDGSVLELEVKEV</sequence>
<evidence type="ECO:0008006" key="3">
    <source>
        <dbReference type="Google" id="ProtNLM"/>
    </source>
</evidence>
<dbReference type="AlphaFoldDB" id="A0A239HD51"/>
<organism evidence="1 2">
    <name type="scientific">Pontibacter ummariensis</name>
    <dbReference type="NCBI Taxonomy" id="1610492"/>
    <lineage>
        <taxon>Bacteria</taxon>
        <taxon>Pseudomonadati</taxon>
        <taxon>Bacteroidota</taxon>
        <taxon>Cytophagia</taxon>
        <taxon>Cytophagales</taxon>
        <taxon>Hymenobacteraceae</taxon>
        <taxon>Pontibacter</taxon>
    </lineage>
</organism>
<proteinExistence type="predicted"/>
<gene>
    <name evidence="1" type="ORF">SAMN06296052_11392</name>
</gene>
<name>A0A239HD51_9BACT</name>
<evidence type="ECO:0000313" key="2">
    <source>
        <dbReference type="Proteomes" id="UP000198432"/>
    </source>
</evidence>
<dbReference type="Proteomes" id="UP000198432">
    <property type="component" value="Unassembled WGS sequence"/>
</dbReference>
<dbReference type="EMBL" id="FZOQ01000013">
    <property type="protein sequence ID" value="SNS79212.1"/>
    <property type="molecule type" value="Genomic_DNA"/>
</dbReference>
<reference evidence="2" key="1">
    <citation type="submission" date="2017-06" db="EMBL/GenBank/DDBJ databases">
        <authorList>
            <person name="Varghese N."/>
            <person name="Submissions S."/>
        </authorList>
    </citation>
    <scope>NUCLEOTIDE SEQUENCE [LARGE SCALE GENOMIC DNA]</scope>
    <source>
        <strain evidence="2">NKM1</strain>
    </source>
</reference>
<evidence type="ECO:0000313" key="1">
    <source>
        <dbReference type="EMBL" id="SNS79212.1"/>
    </source>
</evidence>
<accession>A0A239HD51</accession>